<dbReference type="NCBIfam" id="TIGR02694">
    <property type="entry name" value="arsenite_ox_S"/>
    <property type="match status" value="1"/>
</dbReference>
<protein>
    <submittedName>
        <fullName evidence="7">Arsenite oxidase small subunit</fullName>
        <ecNumber evidence="7">1.20.98.1</ecNumber>
    </submittedName>
</protein>
<dbReference type="InterPro" id="IPR036922">
    <property type="entry name" value="Rieske_2Fe-2S_sf"/>
</dbReference>
<name>A0A3B1DX71_9ZZZZ</name>
<dbReference type="SUPFAM" id="SSF50022">
    <property type="entry name" value="ISP domain"/>
    <property type="match status" value="1"/>
</dbReference>
<keyword evidence="5" id="KW-1015">Disulfide bond</keyword>
<evidence type="ECO:0000256" key="2">
    <source>
        <dbReference type="ARBA" id="ARBA00022723"/>
    </source>
</evidence>
<evidence type="ECO:0000256" key="4">
    <source>
        <dbReference type="ARBA" id="ARBA00023014"/>
    </source>
</evidence>
<dbReference type="Pfam" id="PF00355">
    <property type="entry name" value="Rieske"/>
    <property type="match status" value="1"/>
</dbReference>
<accession>A0A3B1DX71</accession>
<keyword evidence="2" id="KW-0479">Metal-binding</keyword>
<dbReference type="PANTHER" id="PTHR10134">
    <property type="entry name" value="CYTOCHROME B-C1 COMPLEX SUBUNIT RIESKE, MITOCHONDRIAL"/>
    <property type="match status" value="1"/>
</dbReference>
<dbReference type="EMBL" id="UOYO01000021">
    <property type="protein sequence ID" value="VAY87263.1"/>
    <property type="molecule type" value="Genomic_DNA"/>
</dbReference>
<evidence type="ECO:0000256" key="3">
    <source>
        <dbReference type="ARBA" id="ARBA00023004"/>
    </source>
</evidence>
<dbReference type="GO" id="GO:0016491">
    <property type="term" value="F:oxidoreductase activity"/>
    <property type="evidence" value="ECO:0007669"/>
    <property type="project" value="UniProtKB-KW"/>
</dbReference>
<evidence type="ECO:0000259" key="6">
    <source>
        <dbReference type="PROSITE" id="PS51296"/>
    </source>
</evidence>
<dbReference type="EC" id="1.20.98.1" evidence="7"/>
<dbReference type="InterPro" id="IPR017941">
    <property type="entry name" value="Rieske_2Fe-2S"/>
</dbReference>
<dbReference type="GO" id="GO:0051537">
    <property type="term" value="F:2 iron, 2 sulfur cluster binding"/>
    <property type="evidence" value="ECO:0007669"/>
    <property type="project" value="UniProtKB-KW"/>
</dbReference>
<keyword evidence="4" id="KW-0411">Iron-sulfur</keyword>
<feature type="domain" description="Rieske" evidence="6">
    <location>
        <begin position="80"/>
        <end position="146"/>
    </location>
</feature>
<dbReference type="GO" id="GO:0046872">
    <property type="term" value="F:metal ion binding"/>
    <property type="evidence" value="ECO:0007669"/>
    <property type="project" value="UniProtKB-KW"/>
</dbReference>
<organism evidence="7">
    <name type="scientific">hydrothermal vent metagenome</name>
    <dbReference type="NCBI Taxonomy" id="652676"/>
    <lineage>
        <taxon>unclassified sequences</taxon>
        <taxon>metagenomes</taxon>
        <taxon>ecological metagenomes</taxon>
    </lineage>
</organism>
<dbReference type="AlphaFoldDB" id="A0A3B1DX71"/>
<dbReference type="InterPro" id="IPR014067">
    <property type="entry name" value="AioB/IdrB_ssu"/>
</dbReference>
<dbReference type="PROSITE" id="PS51296">
    <property type="entry name" value="RIESKE"/>
    <property type="match status" value="1"/>
</dbReference>
<keyword evidence="7" id="KW-0560">Oxidoreductase</keyword>
<keyword evidence="3" id="KW-0408">Iron</keyword>
<sequence>MKKDIPSNSRRGFFKTAGILAGTAVVAPAVMARGNSKAKQSLFNDYKKEKIGSLKALKSAGELDFNYPDSDSMCKAVYIEGKVKAYSTICTHKGCPTMYNKSAGVFECPCHHSKFDAANEGQMIIGHATGKLPQVILEIDGDNIYAVGFEGLIFGRINNTRG</sequence>
<evidence type="ECO:0000256" key="5">
    <source>
        <dbReference type="ARBA" id="ARBA00023157"/>
    </source>
</evidence>
<dbReference type="PROSITE" id="PS51318">
    <property type="entry name" value="TAT"/>
    <property type="match status" value="1"/>
</dbReference>
<evidence type="ECO:0000256" key="1">
    <source>
        <dbReference type="ARBA" id="ARBA00022714"/>
    </source>
</evidence>
<dbReference type="Gene3D" id="2.102.10.10">
    <property type="entry name" value="Rieske [2Fe-2S] iron-sulphur domain"/>
    <property type="match status" value="1"/>
</dbReference>
<gene>
    <name evidence="7" type="ORF">MNB_ARC-1_820</name>
</gene>
<reference evidence="7" key="1">
    <citation type="submission" date="2018-10" db="EMBL/GenBank/DDBJ databases">
        <authorList>
            <person name="Aoki K."/>
        </authorList>
    </citation>
    <scope>NUCLEOTIDE SEQUENCE</scope>
</reference>
<dbReference type="InterPro" id="IPR006311">
    <property type="entry name" value="TAT_signal"/>
</dbReference>
<keyword evidence="1" id="KW-0001">2Fe-2S</keyword>
<proteinExistence type="predicted"/>
<evidence type="ECO:0000313" key="7">
    <source>
        <dbReference type="EMBL" id="VAY87263.1"/>
    </source>
</evidence>
<dbReference type="InterPro" id="IPR014349">
    <property type="entry name" value="Rieske_Fe-S_prot"/>
</dbReference>